<accession>C8VXW7</accession>
<dbReference type="OrthoDB" id="9809956at2"/>
<dbReference type="eggNOG" id="COG0756">
    <property type="taxonomic scope" value="Bacteria"/>
</dbReference>
<dbReference type="NCBIfam" id="NF001862">
    <property type="entry name" value="PRK00601.1"/>
    <property type="match status" value="1"/>
</dbReference>
<dbReference type="Pfam" id="PF00692">
    <property type="entry name" value="dUTPase"/>
    <property type="match status" value="1"/>
</dbReference>
<dbReference type="InterPro" id="IPR008181">
    <property type="entry name" value="dUTPase"/>
</dbReference>
<comment type="similarity">
    <text evidence="1">Belongs to the dUTPase family.</text>
</comment>
<reference evidence="7 8" key="1">
    <citation type="journal article" date="2009" name="Stand. Genomic Sci.">
        <title>Complete genome sequence of Desulfotomaculum acetoxidans type strain (5575).</title>
        <authorList>
            <person name="Spring S."/>
            <person name="Lapidus A."/>
            <person name="Schroder M."/>
            <person name="Gleim D."/>
            <person name="Sims D."/>
            <person name="Meincke L."/>
            <person name="Glavina Del Rio T."/>
            <person name="Tice H."/>
            <person name="Copeland A."/>
            <person name="Cheng J.F."/>
            <person name="Lucas S."/>
            <person name="Chen F."/>
            <person name="Nolan M."/>
            <person name="Bruce D."/>
            <person name="Goodwin L."/>
            <person name="Pitluck S."/>
            <person name="Ivanova N."/>
            <person name="Mavromatis K."/>
            <person name="Mikhailova N."/>
            <person name="Pati A."/>
            <person name="Chen A."/>
            <person name="Palaniappan K."/>
            <person name="Land M."/>
            <person name="Hauser L."/>
            <person name="Chang Y.J."/>
            <person name="Jeffries C.D."/>
            <person name="Chain P."/>
            <person name="Saunders E."/>
            <person name="Brettin T."/>
            <person name="Detter J.C."/>
            <person name="Goker M."/>
            <person name="Bristow J."/>
            <person name="Eisen J.A."/>
            <person name="Markowitz V."/>
            <person name="Hugenholtz P."/>
            <person name="Kyrpides N.C."/>
            <person name="Klenk H.P."/>
            <person name="Han C."/>
        </authorList>
    </citation>
    <scope>NUCLEOTIDE SEQUENCE [LARGE SCALE GENOMIC DNA]</scope>
    <source>
        <strain evidence="8">ATCC 49208 / DSM 771 / VKM B-1644</strain>
    </source>
</reference>
<keyword evidence="4" id="KW-0546">Nucleotide metabolism</keyword>
<dbReference type="AlphaFoldDB" id="C8VXW7"/>
<dbReference type="SUPFAM" id="SSF51283">
    <property type="entry name" value="dUTPase-like"/>
    <property type="match status" value="1"/>
</dbReference>
<dbReference type="HOGENOM" id="CLU_068508_1_2_9"/>
<dbReference type="GO" id="GO:0000287">
    <property type="term" value="F:magnesium ion binding"/>
    <property type="evidence" value="ECO:0007669"/>
    <property type="project" value="InterPro"/>
</dbReference>
<proteinExistence type="inferred from homology"/>
<gene>
    <name evidence="7" type="ordered locus">Dtox_3903</name>
</gene>
<evidence type="ECO:0000256" key="2">
    <source>
        <dbReference type="ARBA" id="ARBA00012379"/>
    </source>
</evidence>
<dbReference type="STRING" id="485916.Dtox_3903"/>
<sequence length="163" mass="17917">MTNTNNLVLVKKLHNDAIIPKRQTELSSGLDLHCLDVVTVNGIKDMYDNGFTFYELDPGERVLVRTGLALQMNPGMEAQIRPRSGLAIKHGITVLNSPATLDSDYRSDIGVILVNHSKDIFTITKGDRIAQLVFQPILHYVNLQETSKLTSTGRGEGGYGHTG</sequence>
<dbReference type="InterPro" id="IPR033704">
    <property type="entry name" value="dUTPase_trimeric"/>
</dbReference>
<organism evidence="7 8">
    <name type="scientific">Desulfofarcimen acetoxidans (strain ATCC 49208 / DSM 771 / KCTC 5769 / VKM B-1644 / 5575)</name>
    <name type="common">Desulfotomaculum acetoxidans</name>
    <dbReference type="NCBI Taxonomy" id="485916"/>
    <lineage>
        <taxon>Bacteria</taxon>
        <taxon>Bacillati</taxon>
        <taxon>Bacillota</taxon>
        <taxon>Clostridia</taxon>
        <taxon>Eubacteriales</taxon>
        <taxon>Peptococcaceae</taxon>
        <taxon>Desulfofarcimen</taxon>
    </lineage>
</organism>
<evidence type="ECO:0000256" key="3">
    <source>
        <dbReference type="ARBA" id="ARBA00022801"/>
    </source>
</evidence>
<dbReference type="GO" id="GO:0046081">
    <property type="term" value="P:dUTP catabolic process"/>
    <property type="evidence" value="ECO:0007669"/>
    <property type="project" value="InterPro"/>
</dbReference>
<dbReference type="RefSeq" id="WP_015759273.1">
    <property type="nucleotide sequence ID" value="NC_013216.1"/>
</dbReference>
<dbReference type="PANTHER" id="PTHR11241">
    <property type="entry name" value="DEOXYURIDINE 5'-TRIPHOSPHATE NUCLEOTIDOHYDROLASE"/>
    <property type="match status" value="1"/>
</dbReference>
<protein>
    <recommendedName>
        <fullName evidence="2">dUTP diphosphatase</fullName>
        <ecNumber evidence="2">3.6.1.23</ecNumber>
    </recommendedName>
</protein>
<dbReference type="InterPro" id="IPR036157">
    <property type="entry name" value="dUTPase-like_sf"/>
</dbReference>
<evidence type="ECO:0000313" key="7">
    <source>
        <dbReference type="EMBL" id="ACV64596.1"/>
    </source>
</evidence>
<comment type="catalytic activity">
    <reaction evidence="5">
        <text>dUTP + H2O = dUMP + diphosphate + H(+)</text>
        <dbReference type="Rhea" id="RHEA:10248"/>
        <dbReference type="ChEBI" id="CHEBI:15377"/>
        <dbReference type="ChEBI" id="CHEBI:15378"/>
        <dbReference type="ChEBI" id="CHEBI:33019"/>
        <dbReference type="ChEBI" id="CHEBI:61555"/>
        <dbReference type="ChEBI" id="CHEBI:246422"/>
        <dbReference type="EC" id="3.6.1.23"/>
    </reaction>
</comment>
<dbReference type="CDD" id="cd07557">
    <property type="entry name" value="trimeric_dUTPase"/>
    <property type="match status" value="1"/>
</dbReference>
<dbReference type="EC" id="3.6.1.23" evidence="2"/>
<dbReference type="Proteomes" id="UP000002217">
    <property type="component" value="Chromosome"/>
</dbReference>
<feature type="domain" description="dUTPase-like" evidence="6">
    <location>
        <begin position="55"/>
        <end position="163"/>
    </location>
</feature>
<dbReference type="NCBIfam" id="TIGR00576">
    <property type="entry name" value="dut"/>
    <property type="match status" value="1"/>
</dbReference>
<dbReference type="GO" id="GO:0004170">
    <property type="term" value="F:dUTP diphosphatase activity"/>
    <property type="evidence" value="ECO:0007669"/>
    <property type="project" value="UniProtKB-EC"/>
</dbReference>
<dbReference type="EMBL" id="CP001720">
    <property type="protein sequence ID" value="ACV64596.1"/>
    <property type="molecule type" value="Genomic_DNA"/>
</dbReference>
<name>C8VXW7_DESAS</name>
<keyword evidence="8" id="KW-1185">Reference proteome</keyword>
<evidence type="ECO:0000256" key="4">
    <source>
        <dbReference type="ARBA" id="ARBA00023080"/>
    </source>
</evidence>
<dbReference type="PANTHER" id="PTHR11241:SF0">
    <property type="entry name" value="DEOXYURIDINE 5'-TRIPHOSPHATE NUCLEOTIDOHYDROLASE"/>
    <property type="match status" value="1"/>
</dbReference>
<dbReference type="GO" id="GO:0006226">
    <property type="term" value="P:dUMP biosynthetic process"/>
    <property type="evidence" value="ECO:0007669"/>
    <property type="project" value="InterPro"/>
</dbReference>
<dbReference type="KEGG" id="dae:Dtox_3903"/>
<evidence type="ECO:0000256" key="5">
    <source>
        <dbReference type="ARBA" id="ARBA00047686"/>
    </source>
</evidence>
<dbReference type="InterPro" id="IPR029054">
    <property type="entry name" value="dUTPase-like"/>
</dbReference>
<evidence type="ECO:0000313" key="8">
    <source>
        <dbReference type="Proteomes" id="UP000002217"/>
    </source>
</evidence>
<evidence type="ECO:0000256" key="1">
    <source>
        <dbReference type="ARBA" id="ARBA00006581"/>
    </source>
</evidence>
<dbReference type="Gene3D" id="2.70.40.10">
    <property type="match status" value="1"/>
</dbReference>
<evidence type="ECO:0000259" key="6">
    <source>
        <dbReference type="Pfam" id="PF00692"/>
    </source>
</evidence>
<keyword evidence="3 7" id="KW-0378">Hydrolase</keyword>